<comment type="caution">
    <text evidence="1">The sequence shown here is derived from an EMBL/GenBank/DDBJ whole genome shotgun (WGS) entry which is preliminary data.</text>
</comment>
<evidence type="ECO:0000313" key="1">
    <source>
        <dbReference type="EMBL" id="NDV61196.1"/>
    </source>
</evidence>
<organism evidence="1 2">
    <name type="scientific">Oceanipulchritudo coccoides</name>
    <dbReference type="NCBI Taxonomy" id="2706888"/>
    <lineage>
        <taxon>Bacteria</taxon>
        <taxon>Pseudomonadati</taxon>
        <taxon>Verrucomicrobiota</taxon>
        <taxon>Opitutia</taxon>
        <taxon>Puniceicoccales</taxon>
        <taxon>Oceanipulchritudinaceae</taxon>
        <taxon>Oceanipulchritudo</taxon>
    </lineage>
</organism>
<dbReference type="EMBL" id="JAAGNX010000001">
    <property type="protein sequence ID" value="NDV61196.1"/>
    <property type="molecule type" value="Genomic_DNA"/>
</dbReference>
<accession>A0A6B2LYR8</accession>
<proteinExistence type="predicted"/>
<dbReference type="Proteomes" id="UP000478417">
    <property type="component" value="Unassembled WGS sequence"/>
</dbReference>
<evidence type="ECO:0000313" key="2">
    <source>
        <dbReference type="Proteomes" id="UP000478417"/>
    </source>
</evidence>
<keyword evidence="2" id="KW-1185">Reference proteome</keyword>
<dbReference type="AlphaFoldDB" id="A0A6B2LYR8"/>
<gene>
    <name evidence="1" type="ORF">G0Q06_01890</name>
</gene>
<sequence length="106" mass="12161">MKSQTVTSRLHGGRRTLPYAFTEHGAIMIANILRSEKAEKMSVYVVRAFIKQRELLMANAHIFKRLAEVDAKLLKHDEALNFIWQELQPLLAPPPSLSRRRAGFHP</sequence>
<protein>
    <submittedName>
        <fullName evidence="1">ORF6N domain-containing protein</fullName>
    </submittedName>
</protein>
<reference evidence="1 2" key="1">
    <citation type="submission" date="2020-02" db="EMBL/GenBank/DDBJ databases">
        <title>Albibacoteraceae fam. nov., the first described family within the subdivision 4 Verrucomicrobia.</title>
        <authorList>
            <person name="Xi F."/>
        </authorList>
    </citation>
    <scope>NUCLEOTIDE SEQUENCE [LARGE SCALE GENOMIC DNA]</scope>
    <source>
        <strain evidence="1 2">CK1056</strain>
    </source>
</reference>
<name>A0A6B2LYR8_9BACT</name>